<dbReference type="PANTHER" id="PTHR42928">
    <property type="entry name" value="TRICARBOXYLATE-BINDING PROTEIN"/>
    <property type="match status" value="1"/>
</dbReference>
<dbReference type="EMBL" id="JAUTWS010000007">
    <property type="protein sequence ID" value="MDO9708492.1"/>
    <property type="molecule type" value="Genomic_DNA"/>
</dbReference>
<comment type="caution">
    <text evidence="3">The sequence shown here is derived from an EMBL/GenBank/DDBJ whole genome shotgun (WGS) entry which is preliminary data.</text>
</comment>
<evidence type="ECO:0000313" key="4">
    <source>
        <dbReference type="Proteomes" id="UP001243009"/>
    </source>
</evidence>
<evidence type="ECO:0000256" key="2">
    <source>
        <dbReference type="SAM" id="SignalP"/>
    </source>
</evidence>
<evidence type="ECO:0000313" key="3">
    <source>
        <dbReference type="EMBL" id="MDO9708492.1"/>
    </source>
</evidence>
<dbReference type="Pfam" id="PF03401">
    <property type="entry name" value="TctC"/>
    <property type="match status" value="1"/>
</dbReference>
<proteinExistence type="inferred from homology"/>
<reference evidence="3 4" key="1">
    <citation type="submission" date="2023-08" db="EMBL/GenBank/DDBJ databases">
        <title>The draft genome sequence of Paracraurococcus sp. LOR1-02.</title>
        <authorList>
            <person name="Kingkaew E."/>
            <person name="Tanasupawat S."/>
        </authorList>
    </citation>
    <scope>NUCLEOTIDE SEQUENCE [LARGE SCALE GENOMIC DNA]</scope>
    <source>
        <strain evidence="3 4">LOR1-02</strain>
    </source>
</reference>
<dbReference type="SUPFAM" id="SSF53850">
    <property type="entry name" value="Periplasmic binding protein-like II"/>
    <property type="match status" value="1"/>
</dbReference>
<feature type="chain" id="PRO_5046116588" evidence="2">
    <location>
        <begin position="22"/>
        <end position="326"/>
    </location>
</feature>
<keyword evidence="2" id="KW-0732">Signal</keyword>
<dbReference type="PIRSF" id="PIRSF017082">
    <property type="entry name" value="YflP"/>
    <property type="match status" value="1"/>
</dbReference>
<dbReference type="InterPro" id="IPR005064">
    <property type="entry name" value="BUG"/>
</dbReference>
<feature type="signal peptide" evidence="2">
    <location>
        <begin position="1"/>
        <end position="21"/>
    </location>
</feature>
<accession>A0ABT9DX70</accession>
<dbReference type="PANTHER" id="PTHR42928:SF5">
    <property type="entry name" value="BLR1237 PROTEIN"/>
    <property type="match status" value="1"/>
</dbReference>
<dbReference type="InterPro" id="IPR042100">
    <property type="entry name" value="Bug_dom1"/>
</dbReference>
<gene>
    <name evidence="3" type="ORF">Q7A36_09065</name>
</gene>
<dbReference type="RefSeq" id="WP_305103362.1">
    <property type="nucleotide sequence ID" value="NZ_JAUTWS010000007.1"/>
</dbReference>
<dbReference type="CDD" id="cd07012">
    <property type="entry name" value="PBP2_Bug_TTT"/>
    <property type="match status" value="1"/>
</dbReference>
<organism evidence="3 4">
    <name type="scientific">Paracraurococcus lichenis</name>
    <dbReference type="NCBI Taxonomy" id="3064888"/>
    <lineage>
        <taxon>Bacteria</taxon>
        <taxon>Pseudomonadati</taxon>
        <taxon>Pseudomonadota</taxon>
        <taxon>Alphaproteobacteria</taxon>
        <taxon>Acetobacterales</taxon>
        <taxon>Roseomonadaceae</taxon>
        <taxon>Paracraurococcus</taxon>
    </lineage>
</organism>
<dbReference type="Proteomes" id="UP001243009">
    <property type="component" value="Unassembled WGS sequence"/>
</dbReference>
<dbReference type="Gene3D" id="3.40.190.10">
    <property type="entry name" value="Periplasmic binding protein-like II"/>
    <property type="match status" value="1"/>
</dbReference>
<evidence type="ECO:0000256" key="1">
    <source>
        <dbReference type="ARBA" id="ARBA00006987"/>
    </source>
</evidence>
<dbReference type="Gene3D" id="3.40.190.150">
    <property type="entry name" value="Bordetella uptake gene, domain 1"/>
    <property type="match status" value="1"/>
</dbReference>
<protein>
    <submittedName>
        <fullName evidence="3">Tripartite tricarboxylate transporter substrate binding protein</fullName>
    </submittedName>
</protein>
<comment type="similarity">
    <text evidence="1">Belongs to the UPF0065 (bug) family.</text>
</comment>
<keyword evidence="4" id="KW-1185">Reference proteome</keyword>
<sequence length="326" mass="33918">MRRRSLALATLASLLPAAAGAFPDRPITLATGYAPGGSTDIAARILADRLPAYLGPEARVVVENRPGAAGAIATEWLKRQPADGHTLMVTETGAAAAAPAAMVGGTRYDPVTDFTHIGLISTPPAVLVVTERFPGDTPAEALQALRTAPPDRLTYASSGVGGVLHLQAEMLAQAFGTRYVHVPYRSGAQMLQSILTGESQFGVAALASAVPLMREGKVRGIAMLGDRRFPLFPDIPTLGELGVPGFENGGFFMLIAPAGLPPAVAEALNRALNGVLAEPPVRERLLSAGHAPPAGPNGLAETRAFMVREFEKMKAIVAKTGVTLQP</sequence>
<name>A0ABT9DX70_9PROT</name>